<dbReference type="Proteomes" id="UP001195941">
    <property type="component" value="Unassembled WGS sequence"/>
</dbReference>
<keyword evidence="2" id="KW-1185">Reference proteome</keyword>
<gene>
    <name evidence="1" type="ORF">IT775_19295</name>
</gene>
<evidence type="ECO:0008006" key="3">
    <source>
        <dbReference type="Google" id="ProtNLM"/>
    </source>
</evidence>
<evidence type="ECO:0000313" key="2">
    <source>
        <dbReference type="Proteomes" id="UP001195941"/>
    </source>
</evidence>
<sequence>MRHHGESRLSVRPGWASLKVFFVAGSQKAGTDQLRVLKRLQEESERLEKAISDLTQDKLILAEAAKGNHGILLAAVLAPITYAPGSGCPHVDRILRFWVNPKLTCSEASSTPVAHN</sequence>
<evidence type="ECO:0000313" key="1">
    <source>
        <dbReference type="EMBL" id="MBR9653269.1"/>
    </source>
</evidence>
<accession>A0ABS5HWD5</accession>
<dbReference type="EMBL" id="JADMKU010000026">
    <property type="protein sequence ID" value="MBR9653269.1"/>
    <property type="molecule type" value="Genomic_DNA"/>
</dbReference>
<name>A0ABS5HWD5_9RHOB</name>
<proteinExistence type="predicted"/>
<comment type="caution">
    <text evidence="1">The sequence shown here is derived from an EMBL/GenBank/DDBJ whole genome shotgun (WGS) entry which is preliminary data.</text>
</comment>
<protein>
    <recommendedName>
        <fullName evidence="3">Transposase</fullName>
    </recommendedName>
</protein>
<reference evidence="1 2" key="1">
    <citation type="journal article" date="2021" name="Arch. Microbiol.">
        <title>Thalassobius aquimarinus sp. nov., isolated from the Sea of Japan seashore.</title>
        <authorList>
            <person name="Kurilenko V.V."/>
            <person name="Romanenko L.A."/>
            <person name="Chernysheva N.Y."/>
            <person name="Velansky P.V."/>
            <person name="Tekutyeva L.A."/>
            <person name="Isaeva M.P."/>
            <person name="Mikhailov V.V."/>
        </authorList>
    </citation>
    <scope>NUCLEOTIDE SEQUENCE [LARGE SCALE GENOMIC DNA]</scope>
    <source>
        <strain evidence="1 2">KMM 8518</strain>
    </source>
</reference>
<organism evidence="1 2">
    <name type="scientific">Thalassovita aquimarina</name>
    <dbReference type="NCBI Taxonomy" id="2785917"/>
    <lineage>
        <taxon>Bacteria</taxon>
        <taxon>Pseudomonadati</taxon>
        <taxon>Pseudomonadota</taxon>
        <taxon>Alphaproteobacteria</taxon>
        <taxon>Rhodobacterales</taxon>
        <taxon>Roseobacteraceae</taxon>
        <taxon>Thalassovita</taxon>
    </lineage>
</organism>